<keyword evidence="2" id="KW-1185">Reference proteome</keyword>
<reference evidence="1" key="1">
    <citation type="submission" date="2022-07" db="EMBL/GenBank/DDBJ databases">
        <title>Phylogenomic reconstructions and comparative analyses of Kickxellomycotina fungi.</title>
        <authorList>
            <person name="Reynolds N.K."/>
            <person name="Stajich J.E."/>
            <person name="Barry K."/>
            <person name="Grigoriev I.V."/>
            <person name="Crous P."/>
            <person name="Smith M.E."/>
        </authorList>
    </citation>
    <scope>NUCLEOTIDE SEQUENCE</scope>
    <source>
        <strain evidence="1">CBS 190363</strain>
    </source>
</reference>
<dbReference type="Proteomes" id="UP001139981">
    <property type="component" value="Unassembled WGS sequence"/>
</dbReference>
<evidence type="ECO:0000313" key="1">
    <source>
        <dbReference type="EMBL" id="KAJ2888327.1"/>
    </source>
</evidence>
<accession>A0ACC1LXW5</accession>
<evidence type="ECO:0000313" key="2">
    <source>
        <dbReference type="Proteomes" id="UP001139981"/>
    </source>
</evidence>
<sequence length="289" mass="32147">MLVDADYGMPIDPCLLGAFDEERGAASSEPQELDDKDRFMLELPSAGVGGSGTSGAQASTPASQQLNGEALETTAASLGQQSATKKPGLQRMASNLKRTFDHSLEGQLQAINESFKFYAKHGEQDLLRDLKHPTNSSLRAVEAIPLFPDDDLWANTYSVYSFDAAPDPEYTLDKKYKLGADELQALENGARESMVFRPRTEKNAFGEDDKWIECFLPGSEDTARRVRRRLESGSSVVRDDEGVEYRFERSREYNIIPANAQRQDLYMLSFKPATDSSAPTARYIPVKQR</sequence>
<organism evidence="1 2">
    <name type="scientific">Coemansia aciculifera</name>
    <dbReference type="NCBI Taxonomy" id="417176"/>
    <lineage>
        <taxon>Eukaryota</taxon>
        <taxon>Fungi</taxon>
        <taxon>Fungi incertae sedis</taxon>
        <taxon>Zoopagomycota</taxon>
        <taxon>Kickxellomycotina</taxon>
        <taxon>Kickxellomycetes</taxon>
        <taxon>Kickxellales</taxon>
        <taxon>Kickxellaceae</taxon>
        <taxon>Coemansia</taxon>
    </lineage>
</organism>
<protein>
    <submittedName>
        <fullName evidence="1">Uncharacterized protein</fullName>
    </submittedName>
</protein>
<dbReference type="EMBL" id="JANBVB010002055">
    <property type="protein sequence ID" value="KAJ2888327.1"/>
    <property type="molecule type" value="Genomic_DNA"/>
</dbReference>
<proteinExistence type="predicted"/>
<comment type="caution">
    <text evidence="1">The sequence shown here is derived from an EMBL/GenBank/DDBJ whole genome shotgun (WGS) entry which is preliminary data.</text>
</comment>
<gene>
    <name evidence="1" type="ORF">IWW38_004961</name>
</gene>
<name>A0ACC1LXW5_9FUNG</name>
<feature type="non-terminal residue" evidence="1">
    <location>
        <position position="289"/>
    </location>
</feature>